<evidence type="ECO:0000313" key="4">
    <source>
        <dbReference type="EMBL" id="KRL55330.1"/>
    </source>
</evidence>
<dbReference type="PATRIC" id="fig|1423778.4.peg.959"/>
<keyword evidence="2" id="KW-0012">Acyltransferase</keyword>
<dbReference type="InterPro" id="IPR000182">
    <property type="entry name" value="GNAT_dom"/>
</dbReference>
<protein>
    <submittedName>
        <fullName evidence="4">Acetyltransferase</fullName>
    </submittedName>
</protein>
<dbReference type="PROSITE" id="PS51186">
    <property type="entry name" value="GNAT"/>
    <property type="match status" value="1"/>
</dbReference>
<keyword evidence="1 4" id="KW-0808">Transferase</keyword>
<dbReference type="PANTHER" id="PTHR43800">
    <property type="entry name" value="PEPTIDYL-LYSINE N-ACETYLTRANSFERASE YJAB"/>
    <property type="match status" value="1"/>
</dbReference>
<proteinExistence type="predicted"/>
<sequence>MITKLNNPTTEQLDEILTIWLTANLDAHDFVEPEYWQENFDLVKQTLPDAELYVATEDHQIVAFLGLAENYIAGLFVNKQYRSRGLGTDLLNSVKEQQQFLQLSVYEKNSRAINFYLNNGFTPKTSDVDFKTNEVEYLMTWQKPNLDML</sequence>
<dbReference type="GO" id="GO:0016747">
    <property type="term" value="F:acyltransferase activity, transferring groups other than amino-acyl groups"/>
    <property type="evidence" value="ECO:0007669"/>
    <property type="project" value="InterPro"/>
</dbReference>
<dbReference type="OrthoDB" id="9789605at2"/>
<evidence type="ECO:0000256" key="2">
    <source>
        <dbReference type="ARBA" id="ARBA00023315"/>
    </source>
</evidence>
<accession>A0A0R1RM91</accession>
<dbReference type="Pfam" id="PF13508">
    <property type="entry name" value="Acetyltransf_7"/>
    <property type="match status" value="1"/>
</dbReference>
<dbReference type="Proteomes" id="UP000051697">
    <property type="component" value="Unassembled WGS sequence"/>
</dbReference>
<feature type="domain" description="N-acetyltransferase" evidence="3">
    <location>
        <begin position="3"/>
        <end position="144"/>
    </location>
</feature>
<dbReference type="STRING" id="1423778.FC70_GL000926"/>
<evidence type="ECO:0000313" key="5">
    <source>
        <dbReference type="Proteomes" id="UP000051697"/>
    </source>
</evidence>
<dbReference type="KEGG" id="lol:LACOL_0371"/>
<dbReference type="AlphaFoldDB" id="A0A0R1RM91"/>
<comment type="caution">
    <text evidence="4">The sequence shown here is derived from an EMBL/GenBank/DDBJ whole genome shotgun (WGS) entry which is preliminary data.</text>
</comment>
<gene>
    <name evidence="4" type="ORF">FC70_GL000926</name>
</gene>
<keyword evidence="5" id="KW-1185">Reference proteome</keyword>
<dbReference type="CDD" id="cd04301">
    <property type="entry name" value="NAT_SF"/>
    <property type="match status" value="1"/>
</dbReference>
<dbReference type="RefSeq" id="WP_057889881.1">
    <property type="nucleotide sequence ID" value="NZ_AZFE01000031.1"/>
</dbReference>
<dbReference type="EMBL" id="AZFE01000031">
    <property type="protein sequence ID" value="KRL55330.1"/>
    <property type="molecule type" value="Genomic_DNA"/>
</dbReference>
<evidence type="ECO:0000256" key="1">
    <source>
        <dbReference type="ARBA" id="ARBA00022679"/>
    </source>
</evidence>
<evidence type="ECO:0000259" key="3">
    <source>
        <dbReference type="PROSITE" id="PS51186"/>
    </source>
</evidence>
<reference evidence="4 5" key="1">
    <citation type="journal article" date="2015" name="Genome Announc.">
        <title>Expanding the biotechnology potential of lactobacilli through comparative genomics of 213 strains and associated genera.</title>
        <authorList>
            <person name="Sun Z."/>
            <person name="Harris H.M."/>
            <person name="McCann A."/>
            <person name="Guo C."/>
            <person name="Argimon S."/>
            <person name="Zhang W."/>
            <person name="Yang X."/>
            <person name="Jeffery I.B."/>
            <person name="Cooney J.C."/>
            <person name="Kagawa T.F."/>
            <person name="Liu W."/>
            <person name="Song Y."/>
            <person name="Salvetti E."/>
            <person name="Wrobel A."/>
            <person name="Rasinkangas P."/>
            <person name="Parkhill J."/>
            <person name="Rea M.C."/>
            <person name="O'Sullivan O."/>
            <person name="Ritari J."/>
            <person name="Douillard F.P."/>
            <person name="Paul Ross R."/>
            <person name="Yang R."/>
            <person name="Briner A.E."/>
            <person name="Felis G.E."/>
            <person name="de Vos W.M."/>
            <person name="Barrangou R."/>
            <person name="Klaenhammer T.R."/>
            <person name="Caufield P.W."/>
            <person name="Cui Y."/>
            <person name="Zhang H."/>
            <person name="O'Toole P.W."/>
        </authorList>
    </citation>
    <scope>NUCLEOTIDE SEQUENCE [LARGE SCALE GENOMIC DNA]</scope>
    <source>
        <strain evidence="4 5">DSM 15707</strain>
    </source>
</reference>
<name>A0A0R1RM91_9LACO</name>
<dbReference type="Gene3D" id="3.40.630.30">
    <property type="match status" value="1"/>
</dbReference>
<organism evidence="4 5">
    <name type="scientific">Paucilactobacillus oligofermentans DSM 15707 = LMG 22743</name>
    <dbReference type="NCBI Taxonomy" id="1423778"/>
    <lineage>
        <taxon>Bacteria</taxon>
        <taxon>Bacillati</taxon>
        <taxon>Bacillota</taxon>
        <taxon>Bacilli</taxon>
        <taxon>Lactobacillales</taxon>
        <taxon>Lactobacillaceae</taxon>
        <taxon>Paucilactobacillus</taxon>
    </lineage>
</organism>
<dbReference type="PANTHER" id="PTHR43800:SF1">
    <property type="entry name" value="PEPTIDYL-LYSINE N-ACETYLTRANSFERASE YJAB"/>
    <property type="match status" value="1"/>
</dbReference>
<dbReference type="InterPro" id="IPR016181">
    <property type="entry name" value="Acyl_CoA_acyltransferase"/>
</dbReference>
<dbReference type="SUPFAM" id="SSF55729">
    <property type="entry name" value="Acyl-CoA N-acyltransferases (Nat)"/>
    <property type="match status" value="1"/>
</dbReference>